<name>A0A2N5W3T9_9BASI</name>
<dbReference type="OrthoDB" id="2495286at2759"/>
<sequence length="267" mass="29994">MTTSIHRTESSVAQRSTQRVQFSPLCGLSPAWVNWAFLLHVLIFIHVVSGAIPNTKALPDIVALGRIPPRWKAFDQSEQTSGFGKRFLDEKGQLEFFYNQQVYLTARLAPVTKGTRSTSGDVEQNTDQLGQIQLNPTPSFPQTVLEISTPIRGSIVTLSIVDLKNKIHIKDQKIPGKSSVETYELAEGYEPSQLLFSVDGIADHGYKKNQKPKPIRPALPPQSRVLGSDTNVLDIDRSHQESRFLQCLKLFQLIWNSGWSWISSRVR</sequence>
<keyword evidence="3" id="KW-1185">Reference proteome</keyword>
<reference evidence="2 3" key="1">
    <citation type="submission" date="2017-11" db="EMBL/GenBank/DDBJ databases">
        <title>De novo assembly and phasing of dikaryotic genomes from two isolates of Puccinia coronata f. sp. avenae, the causal agent of oat crown rust.</title>
        <authorList>
            <person name="Miller M.E."/>
            <person name="Zhang Y."/>
            <person name="Omidvar V."/>
            <person name="Sperschneider J."/>
            <person name="Schwessinger B."/>
            <person name="Raley C."/>
            <person name="Palmer J.M."/>
            <person name="Garnica D."/>
            <person name="Upadhyaya N."/>
            <person name="Rathjen J."/>
            <person name="Taylor J.M."/>
            <person name="Park R.F."/>
            <person name="Dodds P.N."/>
            <person name="Hirsch C.D."/>
            <person name="Kianian S.F."/>
            <person name="Figueroa M."/>
        </authorList>
    </citation>
    <scope>NUCLEOTIDE SEQUENCE [LARGE SCALE GENOMIC DNA]</scope>
    <source>
        <strain evidence="2">12NC29</strain>
    </source>
</reference>
<gene>
    <name evidence="2" type="ORF">PCANC_01288</name>
</gene>
<comment type="caution">
    <text evidence="2">The sequence shown here is derived from an EMBL/GenBank/DDBJ whole genome shotgun (WGS) entry which is preliminary data.</text>
</comment>
<protein>
    <submittedName>
        <fullName evidence="2">Uncharacterized protein</fullName>
    </submittedName>
</protein>
<evidence type="ECO:0000313" key="2">
    <source>
        <dbReference type="EMBL" id="PLW56904.1"/>
    </source>
</evidence>
<feature type="transmembrane region" description="Helical" evidence="1">
    <location>
        <begin position="32"/>
        <end position="52"/>
    </location>
</feature>
<keyword evidence="1" id="KW-0472">Membrane</keyword>
<dbReference type="Proteomes" id="UP000235388">
    <property type="component" value="Unassembled WGS sequence"/>
</dbReference>
<dbReference type="AlphaFoldDB" id="A0A2N5W3T9"/>
<keyword evidence="1" id="KW-1133">Transmembrane helix</keyword>
<evidence type="ECO:0000256" key="1">
    <source>
        <dbReference type="SAM" id="Phobius"/>
    </source>
</evidence>
<evidence type="ECO:0000313" key="3">
    <source>
        <dbReference type="Proteomes" id="UP000235388"/>
    </source>
</evidence>
<keyword evidence="1" id="KW-0812">Transmembrane</keyword>
<dbReference type="EMBL" id="PGCJ01000016">
    <property type="protein sequence ID" value="PLW56904.1"/>
    <property type="molecule type" value="Genomic_DNA"/>
</dbReference>
<proteinExistence type="predicted"/>
<accession>A0A2N5W3T9</accession>
<organism evidence="2 3">
    <name type="scientific">Puccinia coronata f. sp. avenae</name>
    <dbReference type="NCBI Taxonomy" id="200324"/>
    <lineage>
        <taxon>Eukaryota</taxon>
        <taxon>Fungi</taxon>
        <taxon>Dikarya</taxon>
        <taxon>Basidiomycota</taxon>
        <taxon>Pucciniomycotina</taxon>
        <taxon>Pucciniomycetes</taxon>
        <taxon>Pucciniales</taxon>
        <taxon>Pucciniaceae</taxon>
        <taxon>Puccinia</taxon>
    </lineage>
</organism>